<dbReference type="EC" id="2.4.-.-" evidence="11"/>
<dbReference type="Proteomes" id="UP001374803">
    <property type="component" value="Chromosome"/>
</dbReference>
<organism evidence="11 12">
    <name type="scientific">Pendulispora rubella</name>
    <dbReference type="NCBI Taxonomy" id="2741070"/>
    <lineage>
        <taxon>Bacteria</taxon>
        <taxon>Pseudomonadati</taxon>
        <taxon>Myxococcota</taxon>
        <taxon>Myxococcia</taxon>
        <taxon>Myxococcales</taxon>
        <taxon>Sorangiineae</taxon>
        <taxon>Pendulisporaceae</taxon>
        <taxon>Pendulispora</taxon>
    </lineage>
</organism>
<comment type="subcellular location">
    <subcellularLocation>
        <location evidence="1">Cell membrane</location>
        <topology evidence="1">Multi-pass membrane protein</topology>
    </subcellularLocation>
</comment>
<keyword evidence="12" id="KW-1185">Reference proteome</keyword>
<feature type="transmembrane region" description="Helical" evidence="9">
    <location>
        <begin position="357"/>
        <end position="374"/>
    </location>
</feature>
<keyword evidence="2" id="KW-1003">Cell membrane</keyword>
<dbReference type="GO" id="GO:0016757">
    <property type="term" value="F:glycosyltransferase activity"/>
    <property type="evidence" value="ECO:0007669"/>
    <property type="project" value="UniProtKB-KW"/>
</dbReference>
<evidence type="ECO:0000256" key="5">
    <source>
        <dbReference type="ARBA" id="ARBA00022692"/>
    </source>
</evidence>
<sequence length="1042" mass="114643">MSSKQEIADDEKAAAGEPPPADDATTAVEIPVPKEETLASQEKDEKEERPSPTEEGSSNGEEPPPEKEATPEPEKEEKEEAEEEEEPLLAKGNPLRWTRGGITALLGSLVAFVFMAHNGQFRLGVPLGFLAVAVASWGVMDLLGTFDDAEDRVVHWTSLGALTRPLVQLGAMTLLFGLSLMGAQSGLSKQWLWGILVTAAFIALVAAVFEFGKALGPWKLDERGDDRPVHRRHGFWVMVAAAGLYLPCLGSYSLWDPWETHYGEVAREILARDDWISLWWAQDGWFFSKPVLNFWIQSLAMATLGTGYLPDQMLIGAGGHAAAHPEWVVRTPNFLMTAVAMYLIYKGVAKVFGRRAGLFGGIVLATTPDWYFLAHQTMTDMPFVAAMTAAMGLLLLGLHTSDDVTLRAYEVKVGWRTFRLTGWHLVFGIILVSAVPQIIYLISRNLELAFHGWFPIGFDPHLDQFRSGSGGGNCGIPGNEACNMVNPASVPKSVGAHPAGLVPSLIRFFGAFEPSLQAVLWGVIVGTLLYINWGERRTKRMYYLAAWYCAAVATMAKGPAGFGLPMICAFAYVCTKKHWAELLKLEILSGLLVILAVVLPWWVAMYVRHGSPFTDRLIFHDMFNRALHHVHDTNEGDDTSFRFYIWQLGYAVFPWTGLAPLGLLWWLRRSDSADRGKGDVSVFLAMWFIFSFALFSFMGTKFHHYIFPAVPPVAMLVGIALSDMIGDAKLAPRTNRAVYFAALAGVILLGVVAVTQAFHGSVWGGKSQGVHVTLAIVGVVLAAAWFAKGLFPAPAAEAPLAGSPDASAPVETHADASPDSEKPTHERTEHESLMLGAAAVGAALVLGLVGRDLAIKEAADQPGAIRLLQLFTYNYRRPWPDDIDFSAVLTALGLVALVLSFLLAVRKIRQHAVVAFTVFAVLCAVWGLDVYMVETAPHWGQHEVIQAYYDNRANDKEPLVAYQMNWKGENFYTGNKVPAFVSSGSNFTTWVKQQRDKGVRVFYFVTEHSRTGGLKSEVQARTYREVTDKHVCNKFILVRAEF</sequence>
<accession>A0ABZ2LA90</accession>
<keyword evidence="5 9" id="KW-0812">Transmembrane</keyword>
<feature type="transmembrane region" description="Helical" evidence="9">
    <location>
        <begin position="770"/>
        <end position="787"/>
    </location>
</feature>
<feature type="transmembrane region" description="Helical" evidence="9">
    <location>
        <begin position="832"/>
        <end position="850"/>
    </location>
</feature>
<feature type="transmembrane region" description="Helical" evidence="9">
    <location>
        <begin position="123"/>
        <end position="146"/>
    </location>
</feature>
<feature type="domain" description="Glycosyltransferase RgtA/B/C/D-like" evidence="10">
    <location>
        <begin position="324"/>
        <end position="399"/>
    </location>
</feature>
<feature type="compositionally biased region" description="Basic and acidic residues" evidence="8">
    <location>
        <begin position="64"/>
        <end position="78"/>
    </location>
</feature>
<feature type="transmembrane region" description="Helical" evidence="9">
    <location>
        <begin position="233"/>
        <end position="255"/>
    </location>
</feature>
<evidence type="ECO:0000256" key="7">
    <source>
        <dbReference type="ARBA" id="ARBA00023136"/>
    </source>
</evidence>
<evidence type="ECO:0000256" key="4">
    <source>
        <dbReference type="ARBA" id="ARBA00022679"/>
    </source>
</evidence>
<reference evidence="11" key="1">
    <citation type="submission" date="2021-12" db="EMBL/GenBank/DDBJ databases">
        <title>Discovery of the Pendulisporaceae a myxobacterial family with distinct sporulation behavior and unique specialized metabolism.</title>
        <authorList>
            <person name="Garcia R."/>
            <person name="Popoff A."/>
            <person name="Bader C.D."/>
            <person name="Loehr J."/>
            <person name="Walesch S."/>
            <person name="Walt C."/>
            <person name="Boldt J."/>
            <person name="Bunk B."/>
            <person name="Haeckl F.J.F.P.J."/>
            <person name="Gunesch A.P."/>
            <person name="Birkelbach J."/>
            <person name="Nuebel U."/>
            <person name="Pietschmann T."/>
            <person name="Bach T."/>
            <person name="Mueller R."/>
        </authorList>
    </citation>
    <scope>NUCLEOTIDE SEQUENCE</scope>
    <source>
        <strain evidence="11">MSr11367</strain>
    </source>
</reference>
<dbReference type="RefSeq" id="WP_394837350.1">
    <property type="nucleotide sequence ID" value="NZ_CP089929.1"/>
</dbReference>
<feature type="compositionally biased region" description="Basic and acidic residues" evidence="8">
    <location>
        <begin position="812"/>
        <end position="828"/>
    </location>
</feature>
<feature type="region of interest" description="Disordered" evidence="8">
    <location>
        <begin position="802"/>
        <end position="828"/>
    </location>
</feature>
<feature type="transmembrane region" description="Helical" evidence="9">
    <location>
        <begin position="885"/>
        <end position="905"/>
    </location>
</feature>
<gene>
    <name evidence="11" type="ORF">LVJ94_10625</name>
</gene>
<protein>
    <submittedName>
        <fullName evidence="11">Glycosyltransferase family 39 protein</fullName>
        <ecNumber evidence="11">2.4.-.-</ecNumber>
    </submittedName>
</protein>
<dbReference type="EMBL" id="CP089983">
    <property type="protein sequence ID" value="WXB07685.1"/>
    <property type="molecule type" value="Genomic_DNA"/>
</dbReference>
<keyword evidence="3 11" id="KW-0328">Glycosyltransferase</keyword>
<feature type="transmembrane region" description="Helical" evidence="9">
    <location>
        <begin position="515"/>
        <end position="533"/>
    </location>
</feature>
<dbReference type="PANTHER" id="PTHR33908">
    <property type="entry name" value="MANNOSYLTRANSFERASE YKCB-RELATED"/>
    <property type="match status" value="1"/>
</dbReference>
<evidence type="ECO:0000313" key="12">
    <source>
        <dbReference type="Proteomes" id="UP001374803"/>
    </source>
</evidence>
<feature type="transmembrane region" description="Helical" evidence="9">
    <location>
        <begin position="191"/>
        <end position="212"/>
    </location>
</feature>
<feature type="compositionally biased region" description="Basic and acidic residues" evidence="8">
    <location>
        <begin position="1"/>
        <end position="14"/>
    </location>
</feature>
<dbReference type="Pfam" id="PF13231">
    <property type="entry name" value="PMT_2"/>
    <property type="match status" value="1"/>
</dbReference>
<feature type="transmembrane region" description="Helical" evidence="9">
    <location>
        <begin position="705"/>
        <end position="725"/>
    </location>
</feature>
<name>A0ABZ2LA90_9BACT</name>
<keyword evidence="7 9" id="KW-0472">Membrane</keyword>
<feature type="transmembrane region" description="Helical" evidence="9">
    <location>
        <begin position="679"/>
        <end position="699"/>
    </location>
</feature>
<evidence type="ECO:0000313" key="11">
    <source>
        <dbReference type="EMBL" id="WXB07685.1"/>
    </source>
</evidence>
<feature type="transmembrane region" description="Helical" evidence="9">
    <location>
        <begin position="420"/>
        <end position="442"/>
    </location>
</feature>
<evidence type="ECO:0000256" key="2">
    <source>
        <dbReference type="ARBA" id="ARBA00022475"/>
    </source>
</evidence>
<evidence type="ECO:0000256" key="9">
    <source>
        <dbReference type="SAM" id="Phobius"/>
    </source>
</evidence>
<feature type="compositionally biased region" description="Basic and acidic residues" evidence="8">
    <location>
        <begin position="32"/>
        <end position="52"/>
    </location>
</feature>
<feature type="transmembrane region" description="Helical" evidence="9">
    <location>
        <begin position="381"/>
        <end position="400"/>
    </location>
</feature>
<evidence type="ECO:0000256" key="8">
    <source>
        <dbReference type="SAM" id="MobiDB-lite"/>
    </source>
</evidence>
<dbReference type="InterPro" id="IPR038731">
    <property type="entry name" value="RgtA/B/C-like"/>
</dbReference>
<dbReference type="InterPro" id="IPR050297">
    <property type="entry name" value="LipidA_mod_glycosyltrf_83"/>
</dbReference>
<keyword evidence="4 11" id="KW-0808">Transferase</keyword>
<feature type="transmembrane region" description="Helical" evidence="9">
    <location>
        <begin position="585"/>
        <end position="603"/>
    </location>
</feature>
<keyword evidence="6 9" id="KW-1133">Transmembrane helix</keyword>
<evidence type="ECO:0000259" key="10">
    <source>
        <dbReference type="Pfam" id="PF13231"/>
    </source>
</evidence>
<feature type="transmembrane region" description="Helical" evidence="9">
    <location>
        <begin position="737"/>
        <end position="758"/>
    </location>
</feature>
<feature type="transmembrane region" description="Helical" evidence="9">
    <location>
        <begin position="644"/>
        <end position="667"/>
    </location>
</feature>
<evidence type="ECO:0000256" key="1">
    <source>
        <dbReference type="ARBA" id="ARBA00004651"/>
    </source>
</evidence>
<proteinExistence type="predicted"/>
<feature type="transmembrane region" description="Helical" evidence="9">
    <location>
        <begin position="327"/>
        <end position="345"/>
    </location>
</feature>
<dbReference type="PANTHER" id="PTHR33908:SF3">
    <property type="entry name" value="UNDECAPRENYL PHOSPHATE-ALPHA-4-AMINO-4-DEOXY-L-ARABINOSE ARABINOSYL TRANSFERASE"/>
    <property type="match status" value="1"/>
</dbReference>
<feature type="region of interest" description="Disordered" evidence="8">
    <location>
        <begin position="1"/>
        <end position="94"/>
    </location>
</feature>
<feature type="transmembrane region" description="Helical" evidence="9">
    <location>
        <begin position="912"/>
        <end position="933"/>
    </location>
</feature>
<feature type="transmembrane region" description="Helical" evidence="9">
    <location>
        <begin position="97"/>
        <end position="117"/>
    </location>
</feature>
<evidence type="ECO:0000256" key="6">
    <source>
        <dbReference type="ARBA" id="ARBA00022989"/>
    </source>
</evidence>
<evidence type="ECO:0000256" key="3">
    <source>
        <dbReference type="ARBA" id="ARBA00022676"/>
    </source>
</evidence>